<dbReference type="InterPro" id="IPR038266">
    <property type="entry name" value="NapC/NirT_cytc_sf"/>
</dbReference>
<dbReference type="SUPFAM" id="SSF48695">
    <property type="entry name" value="Multiheme cytochromes"/>
    <property type="match status" value="2"/>
</dbReference>
<evidence type="ECO:0000256" key="7">
    <source>
        <dbReference type="ARBA" id="ARBA00022723"/>
    </source>
</evidence>
<dbReference type="GO" id="GO:0009061">
    <property type="term" value="P:anaerobic respiration"/>
    <property type="evidence" value="ECO:0007669"/>
    <property type="project" value="TreeGrafter"/>
</dbReference>
<sequence length="515" mass="58401">MSWLRKRKNADNRIANQDRPRWQPWRRWTRATIDLNNPRHRRKLLLLFLIVNVLAIMFIVGNYKVYQYTESSEFCGTACHTMAPEMARYEVSPHANVECVDCHIGPGTSSFVRSKIDGLKQVYAVLTDSYSRPITSPVHNLRPARDTCETCHNPAQFKDNIIKTILHYDNDAENTPIQSTLILKMGGWQESTGMSQGIHWHITNPVYYIAADEQRQVILWVGIEQEDGSMKEYFARDMLNMAQTSFVDNAFENDEIRLMDCIDCHNRTAHYIPSPQEAVDDAIKHGLIDQNIPYIRYKAIETLLSSYNSTAEAYTTIDGLVDFYSLSYALGSNSTTGSETLLDPAIAEIKNIYSETNFPEMAQNWETNPNNARHTPSPGCFRCHDDKHISVDATGEEVEAISAKCNLCHTVPIVGRGDELIVESPVITGSAPETHADFSWTIEHRDVEGAEEQACYQCHGQAFCNNGVCHNLNHPPEMLFTHAEEYYEQGEQVCYTCHQDILCSRCHPGGIVKNP</sequence>
<evidence type="ECO:0000256" key="3">
    <source>
        <dbReference type="ARBA" id="ARBA00022448"/>
    </source>
</evidence>
<dbReference type="Gene3D" id="1.10.3820.10">
    <property type="entry name" value="Di-heme elbow motif domain"/>
    <property type="match status" value="1"/>
</dbReference>
<dbReference type="AlphaFoldDB" id="A0A3B0WFY9"/>
<dbReference type="PANTHER" id="PTHR30333:SF1">
    <property type="entry name" value="CYTOCHROME C-TYPE PROTEIN NAPC"/>
    <property type="match status" value="1"/>
</dbReference>
<evidence type="ECO:0000313" key="14">
    <source>
        <dbReference type="EMBL" id="VAW42524.1"/>
    </source>
</evidence>
<keyword evidence="10" id="KW-0408">Iron</keyword>
<dbReference type="EMBL" id="UOEU01000930">
    <property type="protein sequence ID" value="VAW42524.1"/>
    <property type="molecule type" value="Genomic_DNA"/>
</dbReference>
<evidence type="ECO:0000259" key="13">
    <source>
        <dbReference type="Pfam" id="PF03264"/>
    </source>
</evidence>
<keyword evidence="4" id="KW-1003">Cell membrane</keyword>
<evidence type="ECO:0000256" key="11">
    <source>
        <dbReference type="ARBA" id="ARBA00023136"/>
    </source>
</evidence>
<feature type="transmembrane region" description="Helical" evidence="12">
    <location>
        <begin position="44"/>
        <end position="63"/>
    </location>
</feature>
<evidence type="ECO:0000256" key="2">
    <source>
        <dbReference type="ARBA" id="ARBA00007395"/>
    </source>
</evidence>
<dbReference type="InterPro" id="IPR005126">
    <property type="entry name" value="NapC/NirT_cyt_c_N"/>
</dbReference>
<organism evidence="14">
    <name type="scientific">hydrothermal vent metagenome</name>
    <dbReference type="NCBI Taxonomy" id="652676"/>
    <lineage>
        <taxon>unclassified sequences</taxon>
        <taxon>metagenomes</taxon>
        <taxon>ecological metagenomes</taxon>
    </lineage>
</organism>
<gene>
    <name evidence="14" type="ORF">MNBD_CHLOROFLEXI01-1460</name>
</gene>
<evidence type="ECO:0000256" key="10">
    <source>
        <dbReference type="ARBA" id="ARBA00023004"/>
    </source>
</evidence>
<feature type="domain" description="NapC/NirT cytochrome c N-terminal" evidence="13">
    <location>
        <begin position="40"/>
        <end position="131"/>
    </location>
</feature>
<keyword evidence="3" id="KW-0813">Transport</keyword>
<dbReference type="PANTHER" id="PTHR30333">
    <property type="entry name" value="CYTOCHROME C-TYPE PROTEIN"/>
    <property type="match status" value="1"/>
</dbReference>
<keyword evidence="5" id="KW-0349">Heme</keyword>
<evidence type="ECO:0000256" key="6">
    <source>
        <dbReference type="ARBA" id="ARBA00022692"/>
    </source>
</evidence>
<evidence type="ECO:0000256" key="4">
    <source>
        <dbReference type="ARBA" id="ARBA00022475"/>
    </source>
</evidence>
<accession>A0A3B0WFY9</accession>
<dbReference type="GO" id="GO:0005886">
    <property type="term" value="C:plasma membrane"/>
    <property type="evidence" value="ECO:0007669"/>
    <property type="project" value="UniProtKB-SubCell"/>
</dbReference>
<protein>
    <submittedName>
        <fullName evidence="14">Cytochrome c family protein</fullName>
    </submittedName>
</protein>
<reference evidence="14" key="1">
    <citation type="submission" date="2018-06" db="EMBL/GenBank/DDBJ databases">
        <authorList>
            <person name="Zhirakovskaya E."/>
        </authorList>
    </citation>
    <scope>NUCLEOTIDE SEQUENCE</scope>
</reference>
<keyword evidence="9 12" id="KW-1133">Transmembrane helix</keyword>
<dbReference type="InterPro" id="IPR036280">
    <property type="entry name" value="Multihaem_cyt_sf"/>
</dbReference>
<dbReference type="GO" id="GO:0009055">
    <property type="term" value="F:electron transfer activity"/>
    <property type="evidence" value="ECO:0007669"/>
    <property type="project" value="TreeGrafter"/>
</dbReference>
<keyword evidence="8" id="KW-0249">Electron transport</keyword>
<dbReference type="GO" id="GO:0046872">
    <property type="term" value="F:metal ion binding"/>
    <property type="evidence" value="ECO:0007669"/>
    <property type="project" value="UniProtKB-KW"/>
</dbReference>
<keyword evidence="11 12" id="KW-0472">Membrane</keyword>
<evidence type="ECO:0000256" key="8">
    <source>
        <dbReference type="ARBA" id="ARBA00022982"/>
    </source>
</evidence>
<evidence type="ECO:0000256" key="5">
    <source>
        <dbReference type="ARBA" id="ARBA00022617"/>
    </source>
</evidence>
<keyword evidence="7" id="KW-0479">Metal-binding</keyword>
<evidence type="ECO:0000256" key="1">
    <source>
        <dbReference type="ARBA" id="ARBA00004236"/>
    </source>
</evidence>
<comment type="similarity">
    <text evidence="2">Belongs to the NapC/NirT/NrfH family.</text>
</comment>
<keyword evidence="6 12" id="KW-0812">Transmembrane</keyword>
<evidence type="ECO:0000256" key="9">
    <source>
        <dbReference type="ARBA" id="ARBA00022989"/>
    </source>
</evidence>
<comment type="subcellular location">
    <subcellularLocation>
        <location evidence="1">Cell membrane</location>
    </subcellularLocation>
</comment>
<dbReference type="InterPro" id="IPR051174">
    <property type="entry name" value="Cytochrome_c-type_ET"/>
</dbReference>
<evidence type="ECO:0000256" key="12">
    <source>
        <dbReference type="SAM" id="Phobius"/>
    </source>
</evidence>
<proteinExistence type="inferred from homology"/>
<name>A0A3B0WFY9_9ZZZZ</name>
<dbReference type="Pfam" id="PF03264">
    <property type="entry name" value="Cytochrom_NNT"/>
    <property type="match status" value="1"/>
</dbReference>